<dbReference type="Proteomes" id="UP001597221">
    <property type="component" value="Unassembled WGS sequence"/>
</dbReference>
<keyword evidence="1" id="KW-1133">Transmembrane helix</keyword>
<accession>A0ABW4HRX0</accession>
<reference evidence="3" key="1">
    <citation type="journal article" date="2019" name="Int. J. Syst. Evol. Microbiol.">
        <title>The Global Catalogue of Microorganisms (GCM) 10K type strain sequencing project: providing services to taxonomists for standard genome sequencing and annotation.</title>
        <authorList>
            <consortium name="The Broad Institute Genomics Platform"/>
            <consortium name="The Broad Institute Genome Sequencing Center for Infectious Disease"/>
            <person name="Wu L."/>
            <person name="Ma J."/>
        </authorList>
    </citation>
    <scope>NUCLEOTIDE SEQUENCE [LARGE SCALE GENOMIC DNA]</scope>
    <source>
        <strain evidence="3">CGMCC 1.12376</strain>
    </source>
</reference>
<evidence type="ECO:0000313" key="3">
    <source>
        <dbReference type="Proteomes" id="UP001597221"/>
    </source>
</evidence>
<evidence type="ECO:0008006" key="4">
    <source>
        <dbReference type="Google" id="ProtNLM"/>
    </source>
</evidence>
<proteinExistence type="predicted"/>
<protein>
    <recommendedName>
        <fullName evidence="4">Sigma-X negative effector</fullName>
    </recommendedName>
</protein>
<dbReference type="EMBL" id="JBHUDE010000049">
    <property type="protein sequence ID" value="MFD1608384.1"/>
    <property type="molecule type" value="Genomic_DNA"/>
</dbReference>
<keyword evidence="1" id="KW-0812">Transmembrane</keyword>
<keyword evidence="1" id="KW-0472">Membrane</keyword>
<organism evidence="2 3">
    <name type="scientific">Oceanobacillus luteolus</name>
    <dbReference type="NCBI Taxonomy" id="1274358"/>
    <lineage>
        <taxon>Bacteria</taxon>
        <taxon>Bacillati</taxon>
        <taxon>Bacillota</taxon>
        <taxon>Bacilli</taxon>
        <taxon>Bacillales</taxon>
        <taxon>Bacillaceae</taxon>
        <taxon>Oceanobacillus</taxon>
    </lineage>
</organism>
<name>A0ABW4HRX0_9BACI</name>
<feature type="transmembrane region" description="Helical" evidence="1">
    <location>
        <begin position="48"/>
        <end position="68"/>
    </location>
</feature>
<evidence type="ECO:0000313" key="2">
    <source>
        <dbReference type="EMBL" id="MFD1608384.1"/>
    </source>
</evidence>
<comment type="caution">
    <text evidence="2">The sequence shown here is derived from an EMBL/GenBank/DDBJ whole genome shotgun (WGS) entry which is preliminary data.</text>
</comment>
<evidence type="ECO:0000256" key="1">
    <source>
        <dbReference type="SAM" id="Phobius"/>
    </source>
</evidence>
<dbReference type="RefSeq" id="WP_379597690.1">
    <property type="nucleotide sequence ID" value="NZ_JBHUDE010000049.1"/>
</dbReference>
<sequence length="311" mass="35203">MASDDREVKELLGRLPTVEDGLDKKELFEQISIALSEDEQSMKKKKRLLPILSVAGIFILIISIPFLLNTNHGKMSMETQDSANDAQIYSGAIESSDGTNNESDQVESMDENLIMDNSQIGVIEQVPSGRKIVHFNIFNHSRDYVIPVALIVPEAEDRDYHSEQMKEILYSYDLLQDEDYIQEKDLTDQKASFMLYKGKYYVSLPQDSKTIYDALRMLQQINPGTYLENTINPSVDFTVTEEGELLIVQFEIGTLKVEDITTQMIDSILLTAKSYGFSKVQFEHIPVEEIGGYQFNSPIEVPVAANPILLQ</sequence>
<keyword evidence="3" id="KW-1185">Reference proteome</keyword>
<gene>
    <name evidence="2" type="ORF">ACFSBH_12010</name>
</gene>